<sequence length="1002" mass="107327">MKKNLLNLLLLSFFAISSAFAQSRKITGSVTSADEGQPLPGVSIKIVGTNQGTQSNADGNFSLNVAAGAKSLQFSYLGYSTLTVPITSANTYTVKLQTDNKALSEIVVTGYGVQQKREVTGSIVSLKAVDIEDKPIQTMDRALQGRAAGVQVTSSSGQPGGGLSVVIRGTATINGTTQPLYIVDGVQLSTGGLSGQTSVNSLSSINPDDIESIEVLKDAASASIYGSLAGNGVVIITTKRGKAGKTTVNASAQFGEARNYNPYKTVSGADYFLLQKEAYENYNQRIGNAPGVGTAAAITASFPSGVLPANIPTYDYVKGITQTGKVGQYDLSFSGGDAKTKFFVAGSYNNTQGTIINSSFTRGTFRANVDHKVSDKFTMQAAINLTGSGEAGPSTNSGFFTNTPFTGAILTSPINPIYNADGSYNTATVGINAGNNIIQNVVQEVRTAGTFQTVSNLGLTYSILPELSFRAFGGLEFSDIRDVNYRPATIPIYAPLGSGVETYRRNINYNTSGTFNFTKKFGEHNFSAIAGFEYRSVTNRVESASSQGFPSPLLILVSSGSTPTAATSTFTGYRVAGFLGNAKYDYKGKYLFSANIRRDGSSRFGPNKKYGTFYGFSGGWNMMSESFMNNVKFISQLKPRVSYGVTGSQPTTDFTGLSLYGGGGQYGAPLAGGLRPAQLANPDFTWEKSTQIDLGLDYGFFNNRITGQFDIYRKKNTDLILGLTLPGDSGFTSYTVNAGAAQSEGIELQISSVNVDGPFKWTTNFNISWNRTKLLQLVNGLQQTGTFTYTVGSPLQNIYTQQWAGVNPADGRAMYYDINGNITYAPKTTDQRIIGNQLPRFYGGFGNTFTYAGFNLDVLLQYQYGNKSYLQTQQYLETSGDLANNQAASQLTRWTTPGQITSVPRPYVGSTGAEPGGVSVQTLSSRFVEDASYIRLKQVTLGYKLPKSVTDKVKVGSVSLFLQALNLATITHYRGDDPENTGNNLNFYPNARTLTAGINVKF</sequence>
<dbReference type="InterPro" id="IPR012910">
    <property type="entry name" value="Plug_dom"/>
</dbReference>
<evidence type="ECO:0000256" key="9">
    <source>
        <dbReference type="RuleBase" id="RU003357"/>
    </source>
</evidence>
<evidence type="ECO:0000259" key="12">
    <source>
        <dbReference type="Pfam" id="PF07715"/>
    </source>
</evidence>
<organism evidence="13 14">
    <name type="scientific">Mucilaginibacter mali</name>
    <dbReference type="NCBI Taxonomy" id="2740462"/>
    <lineage>
        <taxon>Bacteria</taxon>
        <taxon>Pseudomonadati</taxon>
        <taxon>Bacteroidota</taxon>
        <taxon>Sphingobacteriia</taxon>
        <taxon>Sphingobacteriales</taxon>
        <taxon>Sphingobacteriaceae</taxon>
        <taxon>Mucilaginibacter</taxon>
    </lineage>
</organism>
<dbReference type="InterPro" id="IPR023996">
    <property type="entry name" value="TonB-dep_OMP_SusC/RagA"/>
</dbReference>
<keyword evidence="6 8" id="KW-0472">Membrane</keyword>
<dbReference type="Pfam" id="PF07715">
    <property type="entry name" value="Plug"/>
    <property type="match status" value="1"/>
</dbReference>
<dbReference type="Proteomes" id="UP000505355">
    <property type="component" value="Chromosome"/>
</dbReference>
<evidence type="ECO:0000256" key="4">
    <source>
        <dbReference type="ARBA" id="ARBA00022692"/>
    </source>
</evidence>
<keyword evidence="10" id="KW-0732">Signal</keyword>
<dbReference type="Gene3D" id="2.40.170.20">
    <property type="entry name" value="TonB-dependent receptor, beta-barrel domain"/>
    <property type="match status" value="1"/>
</dbReference>
<accession>A0A7D4UNG9</accession>
<keyword evidence="4 8" id="KW-0812">Transmembrane</keyword>
<dbReference type="EMBL" id="CP054139">
    <property type="protein sequence ID" value="QKJ28960.1"/>
    <property type="molecule type" value="Genomic_DNA"/>
</dbReference>
<reference evidence="13 14" key="1">
    <citation type="submission" date="2020-05" db="EMBL/GenBank/DDBJ databases">
        <title>Mucilaginibacter mali sp. nov.</title>
        <authorList>
            <person name="Kim H.S."/>
            <person name="Lee K.C."/>
            <person name="Suh M.K."/>
            <person name="Kim J.-S."/>
            <person name="Han K.-I."/>
            <person name="Eom M.K."/>
            <person name="Shin Y.K."/>
            <person name="Lee J.-S."/>
        </authorList>
    </citation>
    <scope>NUCLEOTIDE SEQUENCE [LARGE SCALE GENOMIC DNA]</scope>
    <source>
        <strain evidence="13 14">G2-14</strain>
    </source>
</reference>
<dbReference type="SUPFAM" id="SSF56935">
    <property type="entry name" value="Porins"/>
    <property type="match status" value="1"/>
</dbReference>
<evidence type="ECO:0000256" key="3">
    <source>
        <dbReference type="ARBA" id="ARBA00022452"/>
    </source>
</evidence>
<name>A0A7D4UNG9_9SPHI</name>
<dbReference type="RefSeq" id="WP_173413658.1">
    <property type="nucleotide sequence ID" value="NZ_CP054139.1"/>
</dbReference>
<feature type="signal peptide" evidence="10">
    <location>
        <begin position="1"/>
        <end position="21"/>
    </location>
</feature>
<dbReference type="Pfam" id="PF00593">
    <property type="entry name" value="TonB_dep_Rec_b-barrel"/>
    <property type="match status" value="1"/>
</dbReference>
<evidence type="ECO:0000313" key="14">
    <source>
        <dbReference type="Proteomes" id="UP000505355"/>
    </source>
</evidence>
<comment type="subcellular location">
    <subcellularLocation>
        <location evidence="1 8">Cell outer membrane</location>
        <topology evidence="1 8">Multi-pass membrane protein</topology>
    </subcellularLocation>
</comment>
<keyword evidence="3 8" id="KW-1134">Transmembrane beta strand</keyword>
<protein>
    <submittedName>
        <fullName evidence="13">TonB-dependent receptor</fullName>
    </submittedName>
</protein>
<keyword evidence="7 8" id="KW-0998">Cell outer membrane</keyword>
<evidence type="ECO:0000256" key="7">
    <source>
        <dbReference type="ARBA" id="ARBA00023237"/>
    </source>
</evidence>
<dbReference type="Gene3D" id="2.60.40.1120">
    <property type="entry name" value="Carboxypeptidase-like, regulatory domain"/>
    <property type="match status" value="1"/>
</dbReference>
<dbReference type="PROSITE" id="PS52016">
    <property type="entry name" value="TONB_DEPENDENT_REC_3"/>
    <property type="match status" value="1"/>
</dbReference>
<evidence type="ECO:0000256" key="1">
    <source>
        <dbReference type="ARBA" id="ARBA00004571"/>
    </source>
</evidence>
<evidence type="ECO:0000256" key="8">
    <source>
        <dbReference type="PROSITE-ProRule" id="PRU01360"/>
    </source>
</evidence>
<evidence type="ECO:0000256" key="5">
    <source>
        <dbReference type="ARBA" id="ARBA00023077"/>
    </source>
</evidence>
<dbReference type="InterPro" id="IPR008969">
    <property type="entry name" value="CarboxyPept-like_regulatory"/>
</dbReference>
<dbReference type="GO" id="GO:0009279">
    <property type="term" value="C:cell outer membrane"/>
    <property type="evidence" value="ECO:0007669"/>
    <property type="project" value="UniProtKB-SubCell"/>
</dbReference>
<dbReference type="KEGG" id="mmab:HQ865_04060"/>
<keyword evidence="2 8" id="KW-0813">Transport</keyword>
<evidence type="ECO:0000256" key="2">
    <source>
        <dbReference type="ARBA" id="ARBA00022448"/>
    </source>
</evidence>
<dbReference type="Gene3D" id="2.170.130.10">
    <property type="entry name" value="TonB-dependent receptor, plug domain"/>
    <property type="match status" value="1"/>
</dbReference>
<evidence type="ECO:0000256" key="10">
    <source>
        <dbReference type="SAM" id="SignalP"/>
    </source>
</evidence>
<keyword evidence="13" id="KW-0675">Receptor</keyword>
<dbReference type="InterPro" id="IPR000531">
    <property type="entry name" value="Beta-barrel_TonB"/>
</dbReference>
<feature type="domain" description="TonB-dependent receptor-like beta-barrel" evidence="11">
    <location>
        <begin position="422"/>
        <end position="895"/>
    </location>
</feature>
<feature type="chain" id="PRO_5028975054" evidence="10">
    <location>
        <begin position="22"/>
        <end position="1002"/>
    </location>
</feature>
<dbReference type="AlphaFoldDB" id="A0A7D4UNG9"/>
<dbReference type="InterPro" id="IPR039426">
    <property type="entry name" value="TonB-dep_rcpt-like"/>
</dbReference>
<keyword evidence="5 9" id="KW-0798">TonB box</keyword>
<evidence type="ECO:0000259" key="11">
    <source>
        <dbReference type="Pfam" id="PF00593"/>
    </source>
</evidence>
<dbReference type="InterPro" id="IPR023997">
    <property type="entry name" value="TonB-dep_OMP_SusC/RagA_CS"/>
</dbReference>
<dbReference type="SUPFAM" id="SSF49464">
    <property type="entry name" value="Carboxypeptidase regulatory domain-like"/>
    <property type="match status" value="1"/>
</dbReference>
<dbReference type="Pfam" id="PF13715">
    <property type="entry name" value="CarbopepD_reg_2"/>
    <property type="match status" value="1"/>
</dbReference>
<gene>
    <name evidence="13" type="ORF">HQ865_04060</name>
</gene>
<evidence type="ECO:0000256" key="6">
    <source>
        <dbReference type="ARBA" id="ARBA00023136"/>
    </source>
</evidence>
<evidence type="ECO:0000313" key="13">
    <source>
        <dbReference type="EMBL" id="QKJ28960.1"/>
    </source>
</evidence>
<dbReference type="InterPro" id="IPR037066">
    <property type="entry name" value="Plug_dom_sf"/>
</dbReference>
<proteinExistence type="inferred from homology"/>
<dbReference type="InterPro" id="IPR036942">
    <property type="entry name" value="Beta-barrel_TonB_sf"/>
</dbReference>
<dbReference type="NCBIfam" id="TIGR04056">
    <property type="entry name" value="OMP_RagA_SusC"/>
    <property type="match status" value="1"/>
</dbReference>
<feature type="domain" description="TonB-dependent receptor plug" evidence="12">
    <location>
        <begin position="116"/>
        <end position="233"/>
    </location>
</feature>
<keyword evidence="14" id="KW-1185">Reference proteome</keyword>
<dbReference type="NCBIfam" id="TIGR04057">
    <property type="entry name" value="SusC_RagA_signa"/>
    <property type="match status" value="1"/>
</dbReference>
<comment type="similarity">
    <text evidence="8 9">Belongs to the TonB-dependent receptor family.</text>
</comment>